<comment type="caution">
    <text evidence="1">The sequence shown here is derived from an EMBL/GenBank/DDBJ whole genome shotgun (WGS) entry which is preliminary data.</text>
</comment>
<accession>A0A9X2VYK9</accession>
<dbReference type="RefSeq" id="WP_259960459.1">
    <property type="nucleotide sequence ID" value="NZ_JAOAMV010000001.1"/>
</dbReference>
<evidence type="ECO:0000313" key="1">
    <source>
        <dbReference type="EMBL" id="MCT2557693.1"/>
    </source>
</evidence>
<dbReference type="Gene3D" id="6.10.280.50">
    <property type="match status" value="1"/>
</dbReference>
<keyword evidence="2" id="KW-1185">Reference proteome</keyword>
<gene>
    <name evidence="1" type="ORF">N0B51_01730</name>
</gene>
<dbReference type="EMBL" id="JAOAMV010000001">
    <property type="protein sequence ID" value="MCT2557693.1"/>
    <property type="molecule type" value="Genomic_DNA"/>
</dbReference>
<dbReference type="Proteomes" id="UP001142648">
    <property type="component" value="Unassembled WGS sequence"/>
</dbReference>
<name>A0A9X2VYK9_9SPHN</name>
<evidence type="ECO:0000313" key="2">
    <source>
        <dbReference type="Proteomes" id="UP001142648"/>
    </source>
</evidence>
<dbReference type="InterPro" id="IPR038444">
    <property type="entry name" value="DUF465_sf"/>
</dbReference>
<organism evidence="1 2">
    <name type="scientific">Tsuneonella litorea</name>
    <dbReference type="NCBI Taxonomy" id="2976475"/>
    <lineage>
        <taxon>Bacteria</taxon>
        <taxon>Pseudomonadati</taxon>
        <taxon>Pseudomonadota</taxon>
        <taxon>Alphaproteobacteria</taxon>
        <taxon>Sphingomonadales</taxon>
        <taxon>Erythrobacteraceae</taxon>
        <taxon>Tsuneonella</taxon>
    </lineage>
</organism>
<dbReference type="AlphaFoldDB" id="A0A9X2VYK9"/>
<protein>
    <submittedName>
        <fullName evidence="1">YdcH family protein</fullName>
    </submittedName>
</protein>
<reference evidence="1" key="1">
    <citation type="submission" date="2022-09" db="EMBL/GenBank/DDBJ databases">
        <title>The genome sequence of Tsuneonella sp. YG55.</title>
        <authorList>
            <person name="Liu Y."/>
        </authorList>
    </citation>
    <scope>NUCLEOTIDE SEQUENCE</scope>
    <source>
        <strain evidence="1">YG55</strain>
    </source>
</reference>
<sequence>MSDRLYLLMERHQKLDQMIAAAQKRGLPDPFEIIRLKNLKLAVKERLARAMRRRAPAR</sequence>
<proteinExistence type="predicted"/>
<dbReference type="Pfam" id="PF04325">
    <property type="entry name" value="DUF465"/>
    <property type="match status" value="1"/>
</dbReference>
<dbReference type="InterPro" id="IPR007420">
    <property type="entry name" value="DUF465"/>
</dbReference>